<evidence type="ECO:0000256" key="1">
    <source>
        <dbReference type="ARBA" id="ARBA00005644"/>
    </source>
</evidence>
<keyword evidence="8" id="KW-0812">Transmembrane</keyword>
<dbReference type="EC" id="1.6.3.1" evidence="2"/>
<gene>
    <name evidence="11" type="primary">LOC106475085</name>
</gene>
<keyword evidence="8" id="KW-0472">Membrane</keyword>
<dbReference type="PRINTS" id="PR00457">
    <property type="entry name" value="ANPEROXIDASE"/>
</dbReference>
<dbReference type="PANTHER" id="PTHR11475:SF144">
    <property type="entry name" value="NAD(P)H OXIDASE (H2O2-FORMING)"/>
    <property type="match status" value="1"/>
</dbReference>
<evidence type="ECO:0000256" key="5">
    <source>
        <dbReference type="ARBA" id="ARBA00023324"/>
    </source>
</evidence>
<evidence type="ECO:0000313" key="11">
    <source>
        <dbReference type="RefSeq" id="XP_022235000.1"/>
    </source>
</evidence>
<comment type="catalytic activity">
    <reaction evidence="7">
        <text>NADPH + O2 + H(+) = H2O2 + NADP(+)</text>
        <dbReference type="Rhea" id="RHEA:11260"/>
        <dbReference type="ChEBI" id="CHEBI:15378"/>
        <dbReference type="ChEBI" id="CHEBI:15379"/>
        <dbReference type="ChEBI" id="CHEBI:16240"/>
        <dbReference type="ChEBI" id="CHEBI:57783"/>
        <dbReference type="ChEBI" id="CHEBI:58349"/>
        <dbReference type="EC" id="1.6.3.1"/>
    </reaction>
</comment>
<reference evidence="11" key="1">
    <citation type="submission" date="2025-08" db="UniProtKB">
        <authorList>
            <consortium name="RefSeq"/>
        </authorList>
    </citation>
    <scope>IDENTIFICATION</scope>
    <source>
        <tissue evidence="11">Muscle</tissue>
    </source>
</reference>
<keyword evidence="10" id="KW-1185">Reference proteome</keyword>
<dbReference type="PANTHER" id="PTHR11475">
    <property type="entry name" value="OXIDASE/PEROXIDASE"/>
    <property type="match status" value="1"/>
</dbReference>
<proteinExistence type="inferred from homology"/>
<feature type="domain" description="EF-hand" evidence="9">
    <location>
        <begin position="737"/>
        <end position="772"/>
    </location>
</feature>
<dbReference type="Pfam" id="PF13202">
    <property type="entry name" value="EF-hand_5"/>
    <property type="match status" value="2"/>
</dbReference>
<feature type="transmembrane region" description="Helical" evidence="8">
    <location>
        <begin position="543"/>
        <end position="567"/>
    </location>
</feature>
<keyword evidence="3" id="KW-0575">Peroxidase</keyword>
<dbReference type="InterPro" id="IPR018247">
    <property type="entry name" value="EF_Hand_1_Ca_BS"/>
</dbReference>
<evidence type="ECO:0000256" key="4">
    <source>
        <dbReference type="ARBA" id="ARBA00022837"/>
    </source>
</evidence>
<dbReference type="InterPro" id="IPR037120">
    <property type="entry name" value="Haem_peroxidase_sf_animal"/>
</dbReference>
<dbReference type="PROSITE" id="PS50222">
    <property type="entry name" value="EF_HAND_2"/>
    <property type="match status" value="2"/>
</dbReference>
<dbReference type="SUPFAM" id="SSF47473">
    <property type="entry name" value="EF-hand"/>
    <property type="match status" value="1"/>
</dbReference>
<accession>A0ABM1RUE5</accession>
<dbReference type="InterPro" id="IPR010255">
    <property type="entry name" value="Haem_peroxidase_sf"/>
</dbReference>
<dbReference type="SFLD" id="SFLDG01169">
    <property type="entry name" value="NADPH_oxidase_subgroup_(NOX)"/>
    <property type="match status" value="1"/>
</dbReference>
<dbReference type="SUPFAM" id="SSF48113">
    <property type="entry name" value="Heme-dependent peroxidases"/>
    <property type="match status" value="1"/>
</dbReference>
<evidence type="ECO:0000256" key="7">
    <source>
        <dbReference type="ARBA" id="ARBA00048762"/>
    </source>
</evidence>
<comment type="similarity">
    <text evidence="1">In the N-terminal section; belongs to the peroxidase family.</text>
</comment>
<dbReference type="GeneID" id="106475085"/>
<evidence type="ECO:0000256" key="6">
    <source>
        <dbReference type="ARBA" id="ARBA00047455"/>
    </source>
</evidence>
<dbReference type="Gene3D" id="1.10.640.10">
    <property type="entry name" value="Haem peroxidase domain superfamily, animal type"/>
    <property type="match status" value="1"/>
</dbReference>
<dbReference type="SMART" id="SM00054">
    <property type="entry name" value="EFh"/>
    <property type="match status" value="3"/>
</dbReference>
<sequence length="1004" mass="116237">QHDVRVTRIIAFQDQHDVRVTRIIAFQDQHDVRVTRIIAFQDQHDVRVIHVIAFQDQHDLRVIHVIAFQDQHDLRVIHVIAFQDQHDLRVIHVIAFQDQHDLRVTHVIAFQDQHDLRVTRINMVTSWLDGCFVYSTSTAWVNSMRSFKNGTFRQSKDGNYPPKNAERAPLFNFPPPNYFGKVNPERLFLLGNPQTNQDPALLSFGILFFRWHNVLASRIQEEHPEWSDEDVFHRARQWVIATLQNVIMYEFLPALLGEDLAEYTGYNPDVHPGISHVFQSAAFRFGHSLIPPGLYHRDGQCNFRPTKKGYPALRLCSTWWESDVIVPETGLEEILMGLASQIGEKEDELLCSDVRDNLFGPLHFTRRDLGAINIMSGRDSGLSDYNTVRKIHELPPVSSWAEINPDLFKKRPNLSQQLEKLYGSVDKLDVFVGGMLETRAGKPGSLFRKIIKEQFQNIRKADRFWFENERNRIFTPEEIQKIRGIHLYDIIIDSTSIQPGQIQEHVFMWTEGDPCPQPMQLNGSNLGPCIFLESYDYFHGSEVAFIFSCMALAFIPIICAGLGYAVIKIQNRRRRRCRTQIRDKTENGYKKLYVKEWVNHNFKRLVKLKIGPDDTIYTINRKGEILRKVDFKNVRSLVVEISQETDKKPLVLIRCPRDYDFAFGLKPGDKTKAEETNSNVTMVMQIALSRKEFAEALGMKSDSMFVKLMFNCVDKDKNGRISFQEFLDTVLMLSKGKTEDKLKIIFEMFDDDGNGLIDKGELMKMLGSLVDIAKTKSLTEEQVTDTIAGMFAVAGLEDKEKLDFKDFKSMMSEYRGDLISIGLDFKGAKQNFWVDSKNTTRMISFQIPQTNEKPPIWIHQKWNNLVNPLEENRQQVFYLFIFGVINVVFFVERFLYYTYYAEQTDLRHILGLGISFTRASAASLSFCYSLLLLTMCRNLITKIRDHSIHQYIPLDSHVQFHKIVAMTALFFTVIHSVGHLINFYQLSTQPLGHLRCLSKELQFA</sequence>
<evidence type="ECO:0000256" key="2">
    <source>
        <dbReference type="ARBA" id="ARBA00012698"/>
    </source>
</evidence>
<protein>
    <recommendedName>
        <fullName evidence="2">NAD(P)H oxidase (H2O2-forming)</fullName>
        <ecNumber evidence="2">1.6.3.1</ecNumber>
    </recommendedName>
</protein>
<dbReference type="Proteomes" id="UP000694941">
    <property type="component" value="Unplaced"/>
</dbReference>
<evidence type="ECO:0000256" key="3">
    <source>
        <dbReference type="ARBA" id="ARBA00022559"/>
    </source>
</evidence>
<dbReference type="CDD" id="cd00051">
    <property type="entry name" value="EFh"/>
    <property type="match status" value="2"/>
</dbReference>
<organism evidence="10 11">
    <name type="scientific">Limulus polyphemus</name>
    <name type="common">Atlantic horseshoe crab</name>
    <dbReference type="NCBI Taxonomy" id="6850"/>
    <lineage>
        <taxon>Eukaryota</taxon>
        <taxon>Metazoa</taxon>
        <taxon>Ecdysozoa</taxon>
        <taxon>Arthropoda</taxon>
        <taxon>Chelicerata</taxon>
        <taxon>Merostomata</taxon>
        <taxon>Xiphosura</taxon>
        <taxon>Limulidae</taxon>
        <taxon>Limulus</taxon>
    </lineage>
</organism>
<dbReference type="Pfam" id="PF03098">
    <property type="entry name" value="An_peroxidase"/>
    <property type="match status" value="1"/>
</dbReference>
<feature type="non-terminal residue" evidence="11">
    <location>
        <position position="1"/>
    </location>
</feature>
<keyword evidence="3" id="KW-0560">Oxidoreductase</keyword>
<comment type="catalytic activity">
    <reaction evidence="6">
        <text>NADH + O2 + H(+) = H2O2 + NAD(+)</text>
        <dbReference type="Rhea" id="RHEA:11264"/>
        <dbReference type="ChEBI" id="CHEBI:15378"/>
        <dbReference type="ChEBI" id="CHEBI:15379"/>
        <dbReference type="ChEBI" id="CHEBI:16240"/>
        <dbReference type="ChEBI" id="CHEBI:57540"/>
        <dbReference type="ChEBI" id="CHEBI:57945"/>
        <dbReference type="EC" id="1.6.3.1"/>
    </reaction>
</comment>
<keyword evidence="8" id="KW-1133">Transmembrane helix</keyword>
<evidence type="ECO:0000313" key="10">
    <source>
        <dbReference type="Proteomes" id="UP000694941"/>
    </source>
</evidence>
<feature type="domain" description="EF-hand" evidence="9">
    <location>
        <begin position="701"/>
        <end position="736"/>
    </location>
</feature>
<keyword evidence="5" id="KW-0376">Hydrogen peroxide</keyword>
<evidence type="ECO:0000256" key="8">
    <source>
        <dbReference type="SAM" id="Phobius"/>
    </source>
</evidence>
<name>A0ABM1RUE5_LIMPO</name>
<evidence type="ECO:0000259" key="9">
    <source>
        <dbReference type="PROSITE" id="PS50222"/>
    </source>
</evidence>
<dbReference type="Gene3D" id="1.10.238.10">
    <property type="entry name" value="EF-hand"/>
    <property type="match status" value="1"/>
</dbReference>
<dbReference type="InterPro" id="IPR019791">
    <property type="entry name" value="Haem_peroxidase_animal"/>
</dbReference>
<keyword evidence="4" id="KW-0106">Calcium</keyword>
<feature type="transmembrane region" description="Helical" evidence="8">
    <location>
        <begin position="876"/>
        <end position="899"/>
    </location>
</feature>
<feature type="transmembrane region" description="Helical" evidence="8">
    <location>
        <begin position="919"/>
        <end position="940"/>
    </location>
</feature>
<dbReference type="InterPro" id="IPR002048">
    <property type="entry name" value="EF_hand_dom"/>
</dbReference>
<dbReference type="PROSITE" id="PS00018">
    <property type="entry name" value="EF_HAND_1"/>
    <property type="match status" value="2"/>
</dbReference>
<dbReference type="RefSeq" id="XP_022235000.1">
    <property type="nucleotide sequence ID" value="XM_022379292.1"/>
</dbReference>
<dbReference type="PROSITE" id="PS50292">
    <property type="entry name" value="PEROXIDASE_3"/>
    <property type="match status" value="1"/>
</dbReference>
<dbReference type="InterPro" id="IPR011992">
    <property type="entry name" value="EF-hand-dom_pair"/>
</dbReference>